<keyword evidence="13" id="KW-0031">Aminopeptidase</keyword>
<keyword evidence="11" id="KW-0732">Signal</keyword>
<dbReference type="InterPro" id="IPR052433">
    <property type="entry name" value="X-Pro_dipept-like"/>
</dbReference>
<name>A0ABY9RHX9_9BURK</name>
<dbReference type="Gene3D" id="3.40.350.10">
    <property type="entry name" value="Creatinase/prolidase N-terminal domain"/>
    <property type="match status" value="1"/>
</dbReference>
<dbReference type="SMART" id="SM01011">
    <property type="entry name" value="AMP_N"/>
    <property type="match status" value="1"/>
</dbReference>
<evidence type="ECO:0000256" key="4">
    <source>
        <dbReference type="ARBA" id="ARBA00012574"/>
    </source>
</evidence>
<keyword evidence="14" id="KW-1185">Reference proteome</keyword>
<evidence type="ECO:0000256" key="7">
    <source>
        <dbReference type="ARBA" id="ARBA00022801"/>
    </source>
</evidence>
<dbReference type="InterPro" id="IPR036005">
    <property type="entry name" value="Creatinase/aminopeptidase-like"/>
</dbReference>
<dbReference type="Pfam" id="PF00557">
    <property type="entry name" value="Peptidase_M24"/>
    <property type="match status" value="1"/>
</dbReference>
<dbReference type="PANTHER" id="PTHR43226:SF4">
    <property type="entry name" value="XAA-PRO AMINOPEPTIDASE 3"/>
    <property type="match status" value="1"/>
</dbReference>
<dbReference type="GO" id="GO:0004177">
    <property type="term" value="F:aminopeptidase activity"/>
    <property type="evidence" value="ECO:0007669"/>
    <property type="project" value="UniProtKB-KW"/>
</dbReference>
<dbReference type="EC" id="3.4.11.9" evidence="4"/>
<dbReference type="InterPro" id="IPR029149">
    <property type="entry name" value="Creatin/AminoP/Spt16_N"/>
</dbReference>
<organism evidence="13 14">
    <name type="scientific">Undibacterium cyanobacteriorum</name>
    <dbReference type="NCBI Taxonomy" id="3073561"/>
    <lineage>
        <taxon>Bacteria</taxon>
        <taxon>Pseudomonadati</taxon>
        <taxon>Pseudomonadota</taxon>
        <taxon>Betaproteobacteria</taxon>
        <taxon>Burkholderiales</taxon>
        <taxon>Oxalobacteraceae</taxon>
        <taxon>Undibacterium</taxon>
    </lineage>
</organism>
<evidence type="ECO:0000256" key="1">
    <source>
        <dbReference type="ARBA" id="ARBA00001424"/>
    </source>
</evidence>
<evidence type="ECO:0000256" key="3">
    <source>
        <dbReference type="ARBA" id="ARBA00008766"/>
    </source>
</evidence>
<dbReference type="RefSeq" id="WP_309482283.1">
    <property type="nucleotide sequence ID" value="NZ_CP133720.1"/>
</dbReference>
<dbReference type="InterPro" id="IPR000994">
    <property type="entry name" value="Pept_M24"/>
</dbReference>
<evidence type="ECO:0000256" key="8">
    <source>
        <dbReference type="ARBA" id="ARBA00023049"/>
    </source>
</evidence>
<evidence type="ECO:0000256" key="10">
    <source>
        <dbReference type="RuleBase" id="RU000590"/>
    </source>
</evidence>
<evidence type="ECO:0000256" key="2">
    <source>
        <dbReference type="ARBA" id="ARBA00001936"/>
    </source>
</evidence>
<dbReference type="InterPro" id="IPR001131">
    <property type="entry name" value="Peptidase_M24B_aminopep-P_CS"/>
</dbReference>
<keyword evidence="7" id="KW-0378">Hydrolase</keyword>
<dbReference type="Proteomes" id="UP001181355">
    <property type="component" value="Chromosome"/>
</dbReference>
<comment type="cofactor">
    <cofactor evidence="2">
        <name>Mn(2+)</name>
        <dbReference type="ChEBI" id="CHEBI:29035"/>
    </cofactor>
</comment>
<dbReference type="PANTHER" id="PTHR43226">
    <property type="entry name" value="XAA-PRO AMINOPEPTIDASE 3"/>
    <property type="match status" value="1"/>
</dbReference>
<comment type="catalytic activity">
    <reaction evidence="1">
        <text>Release of any N-terminal amino acid, including proline, that is linked to proline, even from a dipeptide or tripeptide.</text>
        <dbReference type="EC" id="3.4.11.9"/>
    </reaction>
</comment>
<evidence type="ECO:0000313" key="14">
    <source>
        <dbReference type="Proteomes" id="UP001181355"/>
    </source>
</evidence>
<evidence type="ECO:0000256" key="9">
    <source>
        <dbReference type="ARBA" id="ARBA00023211"/>
    </source>
</evidence>
<proteinExistence type="inferred from homology"/>
<evidence type="ECO:0000256" key="6">
    <source>
        <dbReference type="ARBA" id="ARBA00022723"/>
    </source>
</evidence>
<sequence>MSASRFVCIPVLLFSLSSPFCIADAMAHSVANSSAASMPAQANANKADSSHHGVRLPASFFAGNRARLLAELKKMGPGTIAIIKSMPEQHRNGDSFHMYRQDSDFYYMTGIEEAESVAILEADSDKPYTLLVRARDARRERYDGARLGVEGAIKNGADKADSFPAAEQTLKSKIQNAQRIVLVSNFDEDFRRKALDLIYPFGSDNNHSNFKKTLIDGRHMIAEMRVIKQDVEIDMLQRAVDATAAGHLAAMRASKHASNEGEVAAAFQGTVRGLGARFTGYDTIAGAGGNSCTLHYVTNDAAIEKNGVMLLDAGAEVGYYTADVTRTWPVTGKFSKEQKAIYELVLKAQNAAIALVKEGHLHHEGFDAAMRIMSDGLVDLGILKGDKDTLYKSGAYNRFTMHGISHWLGLDVHDAGDYFMEAGKRGGQRPLQAGMVLTVEPGIYIPKDANDIDEKWRGIGVRIEDVLLVTKDGNRNMSGKLPRTVEAIEAAMAK</sequence>
<comment type="similarity">
    <text evidence="3 10">Belongs to the peptidase M24B family.</text>
</comment>
<dbReference type="SUPFAM" id="SSF53092">
    <property type="entry name" value="Creatinase/prolidase N-terminal domain"/>
    <property type="match status" value="1"/>
</dbReference>
<dbReference type="SUPFAM" id="SSF55920">
    <property type="entry name" value="Creatinase/aminopeptidase"/>
    <property type="match status" value="1"/>
</dbReference>
<protein>
    <recommendedName>
        <fullName evidence="4">Xaa-Pro aminopeptidase</fullName>
        <ecNumber evidence="4">3.4.11.9</ecNumber>
    </recommendedName>
</protein>
<dbReference type="PROSITE" id="PS00491">
    <property type="entry name" value="PROLINE_PEPTIDASE"/>
    <property type="match status" value="1"/>
</dbReference>
<dbReference type="InterPro" id="IPR007865">
    <property type="entry name" value="Aminopep_P_N"/>
</dbReference>
<keyword evidence="9" id="KW-0464">Manganese</keyword>
<dbReference type="Gene3D" id="3.90.230.10">
    <property type="entry name" value="Creatinase/methionine aminopeptidase superfamily"/>
    <property type="match status" value="1"/>
</dbReference>
<feature type="signal peptide" evidence="11">
    <location>
        <begin position="1"/>
        <end position="23"/>
    </location>
</feature>
<evidence type="ECO:0000259" key="12">
    <source>
        <dbReference type="SMART" id="SM01011"/>
    </source>
</evidence>
<reference evidence="13" key="1">
    <citation type="submission" date="2023-09" db="EMBL/GenBank/DDBJ databases">
        <title>Undibacterium sp. 20NA77.5 isolated from freshwater.</title>
        <authorList>
            <person name="Le V."/>
            <person name="Ko S.-R."/>
            <person name="Ahn C.-Y."/>
            <person name="Oh H.-M."/>
        </authorList>
    </citation>
    <scope>NUCLEOTIDE SEQUENCE</scope>
    <source>
        <strain evidence="13">20NA77.5</strain>
    </source>
</reference>
<evidence type="ECO:0000313" key="13">
    <source>
        <dbReference type="EMBL" id="WMW80792.1"/>
    </source>
</evidence>
<evidence type="ECO:0000256" key="5">
    <source>
        <dbReference type="ARBA" id="ARBA00022670"/>
    </source>
</evidence>
<gene>
    <name evidence="13" type="ORF">RF679_00590</name>
</gene>
<feature type="chain" id="PRO_5046605742" description="Xaa-Pro aminopeptidase" evidence="11">
    <location>
        <begin position="24"/>
        <end position="494"/>
    </location>
</feature>
<accession>A0ABY9RHX9</accession>
<keyword evidence="5" id="KW-0645">Protease</keyword>
<keyword evidence="8" id="KW-0482">Metalloprotease</keyword>
<feature type="domain" description="Aminopeptidase P N-terminal" evidence="12">
    <location>
        <begin position="56"/>
        <end position="191"/>
    </location>
</feature>
<keyword evidence="6 10" id="KW-0479">Metal-binding</keyword>
<dbReference type="EMBL" id="CP133720">
    <property type="protein sequence ID" value="WMW80792.1"/>
    <property type="molecule type" value="Genomic_DNA"/>
</dbReference>
<evidence type="ECO:0000256" key="11">
    <source>
        <dbReference type="SAM" id="SignalP"/>
    </source>
</evidence>
<dbReference type="Pfam" id="PF05195">
    <property type="entry name" value="AMP_N"/>
    <property type="match status" value="1"/>
</dbReference>
<dbReference type="CDD" id="cd01087">
    <property type="entry name" value="Prolidase"/>
    <property type="match status" value="1"/>
</dbReference>